<dbReference type="InParanoid" id="A0A061ETK9"/>
<accession>A0A061ETK9</accession>
<proteinExistence type="predicted"/>
<dbReference type="Proteomes" id="UP000026915">
    <property type="component" value="Chromosome 5"/>
</dbReference>
<sequence length="241" mass="27036">MRPSVKQMQVFESISYGRIPEEHQDKFLPKAQIGVLNQSRVDVDYEPFHFVNIQDINVLLVDEDEIVDEAPVRGVRSIQDIHQRCQLAMTKPSSFVENFFDEHCVKHQALRDVENQGEIGIIHYNKGEQIVDTMTKVLYPLTASSDGQTEFTFATQLVVVQADIIEILSSVTRVNSTRDVGGTAPALLQATWPEPQFVVAQLKLPEEVEHCVRAQSLPHPWRGNVNGICCLGANSNPVFGN</sequence>
<keyword evidence="2" id="KW-1185">Reference proteome</keyword>
<organism evidence="1 2">
    <name type="scientific">Theobroma cacao</name>
    <name type="common">Cacao</name>
    <name type="synonym">Cocoa</name>
    <dbReference type="NCBI Taxonomy" id="3641"/>
    <lineage>
        <taxon>Eukaryota</taxon>
        <taxon>Viridiplantae</taxon>
        <taxon>Streptophyta</taxon>
        <taxon>Embryophyta</taxon>
        <taxon>Tracheophyta</taxon>
        <taxon>Spermatophyta</taxon>
        <taxon>Magnoliopsida</taxon>
        <taxon>eudicotyledons</taxon>
        <taxon>Gunneridae</taxon>
        <taxon>Pentapetalae</taxon>
        <taxon>rosids</taxon>
        <taxon>malvids</taxon>
        <taxon>Malvales</taxon>
        <taxon>Malvaceae</taxon>
        <taxon>Byttnerioideae</taxon>
        <taxon>Theobroma</taxon>
    </lineage>
</organism>
<evidence type="ECO:0000313" key="1">
    <source>
        <dbReference type="EMBL" id="EOY07998.1"/>
    </source>
</evidence>
<dbReference type="EMBL" id="CM001883">
    <property type="protein sequence ID" value="EOY07998.1"/>
    <property type="molecule type" value="Genomic_DNA"/>
</dbReference>
<dbReference type="AlphaFoldDB" id="A0A061ETK9"/>
<evidence type="ECO:0000313" key="2">
    <source>
        <dbReference type="Proteomes" id="UP000026915"/>
    </source>
</evidence>
<name>A0A061ETK9_THECC</name>
<dbReference type="Gramene" id="EOY07998">
    <property type="protein sequence ID" value="EOY07998"/>
    <property type="gene ID" value="TCM_022316"/>
</dbReference>
<gene>
    <name evidence="1" type="ORF">TCM_022316</name>
</gene>
<protein>
    <submittedName>
        <fullName evidence="1">Uncharacterized protein</fullName>
    </submittedName>
</protein>
<dbReference type="HOGENOM" id="CLU_1153417_0_0_1"/>
<reference evidence="1 2" key="1">
    <citation type="journal article" date="2013" name="Genome Biol.">
        <title>The genome sequence of the most widely cultivated cacao type and its use to identify candidate genes regulating pod color.</title>
        <authorList>
            <person name="Motamayor J.C."/>
            <person name="Mockaitis K."/>
            <person name="Schmutz J."/>
            <person name="Haiminen N."/>
            <person name="Iii D.L."/>
            <person name="Cornejo O."/>
            <person name="Findley S.D."/>
            <person name="Zheng P."/>
            <person name="Utro F."/>
            <person name="Royaert S."/>
            <person name="Saski C."/>
            <person name="Jenkins J."/>
            <person name="Podicheti R."/>
            <person name="Zhao M."/>
            <person name="Scheffler B.E."/>
            <person name="Stack J.C."/>
            <person name="Feltus F.A."/>
            <person name="Mustiga G.M."/>
            <person name="Amores F."/>
            <person name="Phillips W."/>
            <person name="Marelli J.P."/>
            <person name="May G.D."/>
            <person name="Shapiro H."/>
            <person name="Ma J."/>
            <person name="Bustamante C.D."/>
            <person name="Schnell R.J."/>
            <person name="Main D."/>
            <person name="Gilbert D."/>
            <person name="Parida L."/>
            <person name="Kuhn D.N."/>
        </authorList>
    </citation>
    <scope>NUCLEOTIDE SEQUENCE [LARGE SCALE GENOMIC DNA]</scope>
    <source>
        <strain evidence="2">cv. Matina 1-6</strain>
    </source>
</reference>